<sequence>MSILLEKLPEYVLIDGAEVKINTDFRFSIKFEQLFNDKSLDDQEIFTRALEIYYPNIPLNINQAIEKLIWFYRCGKEESKKKKANSNKEDIYNFDYDGDKIYSAFLDQYGVDLQETNLHWWKFKAMFNSLKEDNEISKIMSIRAIDLNKTQDKNMKDHYTKLKKIYAIPRPESEVKHNKQLASILKRGGDLSELQE</sequence>
<comment type="caution">
    <text evidence="1">The sequence shown here is derived from an EMBL/GenBank/DDBJ whole genome shotgun (WGS) entry which is preliminary data.</text>
</comment>
<dbReference type="Pfam" id="PF06854">
    <property type="entry name" value="Phage_Gp15"/>
    <property type="match status" value="1"/>
</dbReference>
<proteinExistence type="predicted"/>
<evidence type="ECO:0008006" key="3">
    <source>
        <dbReference type="Google" id="ProtNLM"/>
    </source>
</evidence>
<reference evidence="1" key="1">
    <citation type="submission" date="2020-05" db="EMBL/GenBank/DDBJ databases">
        <authorList>
            <person name="Brown S."/>
            <person name="Huntemann M."/>
            <person name="Clum A."/>
            <person name="Spunde A."/>
            <person name="Palaniappan K."/>
            <person name="Ritter S."/>
            <person name="Mikhailova N."/>
            <person name="Chen I.-M."/>
            <person name="Stamatis D."/>
            <person name="Reddy T."/>
            <person name="O'Malley R."/>
            <person name="Daum C."/>
            <person name="Shapiro N."/>
            <person name="Ivanova N."/>
            <person name="Kyrpides N."/>
            <person name="Woyke T."/>
        </authorList>
    </citation>
    <scope>NUCLEOTIDE SEQUENCE</scope>
    <source>
        <strain evidence="1">DJ080</strain>
    </source>
</reference>
<organism evidence="1 2">
    <name type="scientific">Clostridium beijerinckii</name>
    <name type="common">Clostridium MP</name>
    <dbReference type="NCBI Taxonomy" id="1520"/>
    <lineage>
        <taxon>Bacteria</taxon>
        <taxon>Bacillati</taxon>
        <taxon>Bacillota</taxon>
        <taxon>Clostridia</taxon>
        <taxon>Eubacteriales</taxon>
        <taxon>Clostridiaceae</taxon>
        <taxon>Clostridium</taxon>
    </lineage>
</organism>
<gene>
    <name evidence="1" type="ORF">B0H41_003703</name>
</gene>
<protein>
    <recommendedName>
        <fullName evidence="3">Bacteriophage Gp15 protein</fullName>
    </recommendedName>
</protein>
<evidence type="ECO:0000313" key="2">
    <source>
        <dbReference type="Proteomes" id="UP001193748"/>
    </source>
</evidence>
<name>A0AAX0B6B1_CLOBE</name>
<dbReference type="AlphaFoldDB" id="A0AAX0B6B1"/>
<dbReference type="RefSeq" id="WP_173711391.1">
    <property type="nucleotide sequence ID" value="NZ_JABSWW010000001.1"/>
</dbReference>
<dbReference type="Proteomes" id="UP001193748">
    <property type="component" value="Unassembled WGS sequence"/>
</dbReference>
<dbReference type="EMBL" id="JABSWW010000001">
    <property type="protein sequence ID" value="NRT90024.1"/>
    <property type="molecule type" value="Genomic_DNA"/>
</dbReference>
<evidence type="ECO:0000313" key="1">
    <source>
        <dbReference type="EMBL" id="NRT90024.1"/>
    </source>
</evidence>
<reference evidence="1" key="2">
    <citation type="journal article" date="2022" name="Nat. Biotechnol.">
        <title>Carbon-negative production of acetone and isopropanol by gas fermentation at industrial pilot scale.</title>
        <authorList>
            <person name="Liew F.E."/>
            <person name="Nogle R."/>
            <person name="Abdalla T."/>
            <person name="Rasor B.J."/>
            <person name="Canter C."/>
            <person name="Jensen R.O."/>
            <person name="Wang L."/>
            <person name="Strutz J."/>
            <person name="Chirania P."/>
            <person name="De Tissera S."/>
            <person name="Mueller A.P."/>
            <person name="Ruan Z."/>
            <person name="Gao A."/>
            <person name="Tran L."/>
            <person name="Engle N.L."/>
            <person name="Bromley J.C."/>
            <person name="Daniell J."/>
            <person name="Conrado R."/>
            <person name="Tschaplinski T.J."/>
            <person name="Giannone R.J."/>
            <person name="Hettich R.L."/>
            <person name="Karim A.S."/>
            <person name="Simpson S.D."/>
            <person name="Brown S.D."/>
            <person name="Leang C."/>
            <person name="Jewett M.C."/>
            <person name="Kopke M."/>
        </authorList>
    </citation>
    <scope>NUCLEOTIDE SEQUENCE</scope>
    <source>
        <strain evidence="1">DJ080</strain>
    </source>
</reference>
<dbReference type="InterPro" id="IPR009660">
    <property type="entry name" value="Phage_A500_Gp15"/>
</dbReference>
<accession>A0AAX0B6B1</accession>